<evidence type="ECO:0008006" key="7">
    <source>
        <dbReference type="Google" id="ProtNLM"/>
    </source>
</evidence>
<dbReference type="EMBL" id="JACBAZ010000006">
    <property type="protein sequence ID" value="NWK56792.1"/>
    <property type="molecule type" value="Genomic_DNA"/>
</dbReference>
<feature type="domain" description="DUF2231" evidence="4">
    <location>
        <begin position="54"/>
        <end position="170"/>
    </location>
</feature>
<protein>
    <recommendedName>
        <fullName evidence="7">Cytochrome C Planctomycete-type domain-containing protein</fullName>
    </recommendedName>
</protein>
<dbReference type="Pfam" id="PF09990">
    <property type="entry name" value="DUF2231"/>
    <property type="match status" value="1"/>
</dbReference>
<feature type="transmembrane region" description="Helical" evidence="2">
    <location>
        <begin position="119"/>
        <end position="139"/>
    </location>
</feature>
<keyword evidence="2" id="KW-0472">Membrane</keyword>
<dbReference type="Gene3D" id="3.80.10.10">
    <property type="entry name" value="Ribonuclease Inhibitor"/>
    <property type="match status" value="1"/>
</dbReference>
<organism evidence="5 6">
    <name type="scientific">Oceaniferula marina</name>
    <dbReference type="NCBI Taxonomy" id="2748318"/>
    <lineage>
        <taxon>Bacteria</taxon>
        <taxon>Pseudomonadati</taxon>
        <taxon>Verrucomicrobiota</taxon>
        <taxon>Verrucomicrobiia</taxon>
        <taxon>Verrucomicrobiales</taxon>
        <taxon>Verrucomicrobiaceae</taxon>
        <taxon>Oceaniferula</taxon>
    </lineage>
</organism>
<sequence>MMKLEESKRRFFGWKKMKHWIVSCTVLSVLLLLMLVFKESWQEPAQILVFAGMFHPVFLHLPIGMLVIVVLMEVIARMRGRKSHATMPLAMSALTSVIAVVFGYILMRSNTYPEDSIDAHLWSGVIFTVILIWTLFFKLRYNETGRGQRTYWVLLFLSTALMFATGHYGGVITHGDPLDAAPWNQKNDRKQKRGQGVQMQAGAGLGQQLVYEDIVIPILENKCYNCHGPKKSKGRLRMDSYEAMLEGGDEGPCLVPGDPKKSLMIELIHLPEDDEFRMPPEDKPQLTDAETKVITWWVEMGAPQQTKLESLELPDPVRSALQQLFGAKADKPSGKPAATKPDADAPDPAQIKQKYAETVAKLQQKFPGSLTWLSRGDAHLSLNVASVRERFNDEDLALFRDLAPLLSRVDLTAASISDDSAPILASMISLTSLRLSETKVSDQTVAALTGLKQLESLSLYGTEVSDQGVMQLAAMTQLKHLYLWQSKVTHDGIQALQAKLPDCEISIGSQSPQP</sequence>
<feature type="transmembrane region" description="Helical" evidence="2">
    <location>
        <begin position="88"/>
        <end position="107"/>
    </location>
</feature>
<reference evidence="5 6" key="1">
    <citation type="submission" date="2020-07" db="EMBL/GenBank/DDBJ databases">
        <title>Roseicoccus Jingziensis gen. nov., sp. nov., isolated from coastal seawater.</title>
        <authorList>
            <person name="Feng X."/>
        </authorList>
    </citation>
    <scope>NUCLEOTIDE SEQUENCE [LARGE SCALE GENOMIC DNA]</scope>
    <source>
        <strain evidence="5 6">N1E253</strain>
    </source>
</reference>
<evidence type="ECO:0000313" key="5">
    <source>
        <dbReference type="EMBL" id="NWK56792.1"/>
    </source>
</evidence>
<dbReference type="Pfam" id="PF07635">
    <property type="entry name" value="PSCyt1"/>
    <property type="match status" value="1"/>
</dbReference>
<name>A0A851GIM4_9BACT</name>
<dbReference type="PANTHER" id="PTHR35889">
    <property type="entry name" value="CYCLOINULO-OLIGOSACCHARIDE FRUCTANOTRANSFERASE-RELATED"/>
    <property type="match status" value="1"/>
</dbReference>
<evidence type="ECO:0000313" key="6">
    <source>
        <dbReference type="Proteomes" id="UP000557872"/>
    </source>
</evidence>
<feature type="transmembrane region" description="Helical" evidence="2">
    <location>
        <begin position="151"/>
        <end position="170"/>
    </location>
</feature>
<keyword evidence="2" id="KW-1133">Transmembrane helix</keyword>
<keyword evidence="2" id="KW-0812">Transmembrane</keyword>
<keyword evidence="6" id="KW-1185">Reference proteome</keyword>
<feature type="transmembrane region" description="Helical" evidence="2">
    <location>
        <begin position="20"/>
        <end position="37"/>
    </location>
</feature>
<feature type="domain" description="Cytochrome C Planctomycete-type" evidence="3">
    <location>
        <begin position="223"/>
        <end position="282"/>
    </location>
</feature>
<dbReference type="Proteomes" id="UP000557872">
    <property type="component" value="Unassembled WGS sequence"/>
</dbReference>
<dbReference type="AlphaFoldDB" id="A0A851GIM4"/>
<dbReference type="InterPro" id="IPR032675">
    <property type="entry name" value="LRR_dom_sf"/>
</dbReference>
<dbReference type="SUPFAM" id="SSF52047">
    <property type="entry name" value="RNI-like"/>
    <property type="match status" value="1"/>
</dbReference>
<dbReference type="InterPro" id="IPR019251">
    <property type="entry name" value="DUF2231_TM"/>
</dbReference>
<dbReference type="PANTHER" id="PTHR35889:SF3">
    <property type="entry name" value="F-BOX DOMAIN-CONTAINING PROTEIN"/>
    <property type="match status" value="1"/>
</dbReference>
<comment type="caution">
    <text evidence="5">The sequence shown here is derived from an EMBL/GenBank/DDBJ whole genome shotgun (WGS) entry which is preliminary data.</text>
</comment>
<evidence type="ECO:0000256" key="1">
    <source>
        <dbReference type="SAM" id="MobiDB-lite"/>
    </source>
</evidence>
<feature type="region of interest" description="Disordered" evidence="1">
    <location>
        <begin position="327"/>
        <end position="348"/>
    </location>
</feature>
<accession>A0A851GIM4</accession>
<feature type="transmembrane region" description="Helical" evidence="2">
    <location>
        <begin position="57"/>
        <end position="76"/>
    </location>
</feature>
<dbReference type="RefSeq" id="WP_178933591.1">
    <property type="nucleotide sequence ID" value="NZ_JACBAZ010000006.1"/>
</dbReference>
<proteinExistence type="predicted"/>
<gene>
    <name evidence="5" type="ORF">HW115_14310</name>
</gene>
<evidence type="ECO:0000259" key="3">
    <source>
        <dbReference type="Pfam" id="PF07635"/>
    </source>
</evidence>
<evidence type="ECO:0000256" key="2">
    <source>
        <dbReference type="SAM" id="Phobius"/>
    </source>
</evidence>
<dbReference type="InterPro" id="IPR011429">
    <property type="entry name" value="Cyt_c_Planctomycete-type"/>
</dbReference>
<evidence type="ECO:0000259" key="4">
    <source>
        <dbReference type="Pfam" id="PF09990"/>
    </source>
</evidence>